<dbReference type="RefSeq" id="WP_074960097.1">
    <property type="nucleotide sequence ID" value="NZ_FOKQ01000004.1"/>
</dbReference>
<evidence type="ECO:0000256" key="1">
    <source>
        <dbReference type="SAM" id="Phobius"/>
    </source>
</evidence>
<keyword evidence="1" id="KW-1133">Transmembrane helix</keyword>
<proteinExistence type="predicted"/>
<keyword evidence="1" id="KW-0472">Membrane</keyword>
<reference evidence="2 3" key="1">
    <citation type="submission" date="2016-10" db="EMBL/GenBank/DDBJ databases">
        <authorList>
            <person name="de Groot N.N."/>
        </authorList>
    </citation>
    <scope>NUCLEOTIDE SEQUENCE [LARGE SCALE GENOMIC DNA]</scope>
    <source>
        <strain evidence="2 3">AR67</strain>
    </source>
</reference>
<evidence type="ECO:0000313" key="3">
    <source>
        <dbReference type="Proteomes" id="UP000182192"/>
    </source>
</evidence>
<gene>
    <name evidence="2" type="ORF">SAMN02910406_00714</name>
</gene>
<feature type="transmembrane region" description="Helical" evidence="1">
    <location>
        <begin position="12"/>
        <end position="34"/>
    </location>
</feature>
<name>A0A1I1EJH9_RUMAL</name>
<dbReference type="OrthoDB" id="1824755at2"/>
<sequence length="84" mass="9571">MRSYYEKLQTETNWFKLFIPIFITMTIALIILLPGIEYINDVLIRHKDFAGKNFGFAVCVSLIFSAVAAGIVSSVNLKKKNQEQ</sequence>
<keyword evidence="1" id="KW-0812">Transmembrane</keyword>
<protein>
    <submittedName>
        <fullName evidence="2">Uncharacterized protein</fullName>
    </submittedName>
</protein>
<accession>A0A1I1EJH9</accession>
<organism evidence="2 3">
    <name type="scientific">Ruminococcus albus</name>
    <dbReference type="NCBI Taxonomy" id="1264"/>
    <lineage>
        <taxon>Bacteria</taxon>
        <taxon>Bacillati</taxon>
        <taxon>Bacillota</taxon>
        <taxon>Clostridia</taxon>
        <taxon>Eubacteriales</taxon>
        <taxon>Oscillospiraceae</taxon>
        <taxon>Ruminococcus</taxon>
    </lineage>
</organism>
<feature type="transmembrane region" description="Helical" evidence="1">
    <location>
        <begin position="54"/>
        <end position="77"/>
    </location>
</feature>
<evidence type="ECO:0000313" key="2">
    <source>
        <dbReference type="EMBL" id="SFB87211.1"/>
    </source>
</evidence>
<dbReference type="AlphaFoldDB" id="A0A1I1EJH9"/>
<dbReference type="EMBL" id="FOKQ01000004">
    <property type="protein sequence ID" value="SFB87211.1"/>
    <property type="molecule type" value="Genomic_DNA"/>
</dbReference>
<dbReference type="Proteomes" id="UP000182192">
    <property type="component" value="Unassembled WGS sequence"/>
</dbReference>